<dbReference type="EMBL" id="JBHRTK010000032">
    <property type="protein sequence ID" value="MFC3209196.1"/>
    <property type="molecule type" value="Genomic_DNA"/>
</dbReference>
<evidence type="ECO:0008006" key="3">
    <source>
        <dbReference type="Google" id="ProtNLM"/>
    </source>
</evidence>
<name>A0ABV7KK46_9HYPH</name>
<sequence length="229" mass="25149">MQRAVIDLPCNLGPKVSDWAINVLGRSAGDGVTGSGQVVYGAQPRWEATLTLSGFGRDRVLAWEAVRAKLKGRVNVLRVTICDPYRATMAEIGVPPGDAGETPHEDETLFDDGTGYDYEPTFRATETYERGAEELVFDPTSIGNALQPGQWFSHDDWPYKVTGIWQEDGGLARIAFEPPLRREIPEGADITLRATGLFAFESDLEGRLPRQLGKSGDATVNLVEWISRP</sequence>
<accession>A0ABV7KK46</accession>
<organism evidence="1 2">
    <name type="scientific">Aquamicrobium soli</name>
    <dbReference type="NCBI Taxonomy" id="1811518"/>
    <lineage>
        <taxon>Bacteria</taxon>
        <taxon>Pseudomonadati</taxon>
        <taxon>Pseudomonadota</taxon>
        <taxon>Alphaproteobacteria</taxon>
        <taxon>Hyphomicrobiales</taxon>
        <taxon>Phyllobacteriaceae</taxon>
        <taxon>Aquamicrobium</taxon>
    </lineage>
</organism>
<evidence type="ECO:0000313" key="2">
    <source>
        <dbReference type="Proteomes" id="UP001595583"/>
    </source>
</evidence>
<keyword evidence="2" id="KW-1185">Reference proteome</keyword>
<comment type="caution">
    <text evidence="1">The sequence shown here is derived from an EMBL/GenBank/DDBJ whole genome shotgun (WGS) entry which is preliminary data.</text>
</comment>
<gene>
    <name evidence="1" type="ORF">ACFOHJ_23530</name>
</gene>
<reference evidence="2" key="1">
    <citation type="journal article" date="2019" name="Int. J. Syst. Evol. Microbiol.">
        <title>The Global Catalogue of Microorganisms (GCM) 10K type strain sequencing project: providing services to taxonomists for standard genome sequencing and annotation.</title>
        <authorList>
            <consortium name="The Broad Institute Genomics Platform"/>
            <consortium name="The Broad Institute Genome Sequencing Center for Infectious Disease"/>
            <person name="Wu L."/>
            <person name="Ma J."/>
        </authorList>
    </citation>
    <scope>NUCLEOTIDE SEQUENCE [LARGE SCALE GENOMIC DNA]</scope>
    <source>
        <strain evidence="2">KCTC 52165</strain>
    </source>
</reference>
<evidence type="ECO:0000313" key="1">
    <source>
        <dbReference type="EMBL" id="MFC3209196.1"/>
    </source>
</evidence>
<proteinExistence type="predicted"/>
<dbReference type="RefSeq" id="WP_378225384.1">
    <property type="nucleotide sequence ID" value="NZ_JBHRTK010000032.1"/>
</dbReference>
<protein>
    <recommendedName>
        <fullName evidence="3">Minor tail protein</fullName>
    </recommendedName>
</protein>
<dbReference type="Proteomes" id="UP001595583">
    <property type="component" value="Unassembled WGS sequence"/>
</dbReference>